<evidence type="ECO:0000256" key="1">
    <source>
        <dbReference type="ARBA" id="ARBA00006218"/>
    </source>
</evidence>
<dbReference type="Proteomes" id="UP000007264">
    <property type="component" value="Unassembled WGS sequence"/>
</dbReference>
<protein>
    <submittedName>
        <fullName evidence="2">Transport protein particle component</fullName>
    </submittedName>
</protein>
<dbReference type="PANTHER" id="PTHR12817:SF0">
    <property type="entry name" value="GEO08327P1"/>
    <property type="match status" value="1"/>
</dbReference>
<keyword evidence="3" id="KW-1185">Reference proteome</keyword>
<dbReference type="Gene3D" id="3.30.1380.20">
    <property type="entry name" value="Trafficking protein particle complex subunit 3"/>
    <property type="match status" value="1"/>
</dbReference>
<reference evidence="2 3" key="1">
    <citation type="journal article" date="2012" name="Genome Biol.">
        <title>The genome of the polar eukaryotic microalga coccomyxa subellipsoidea reveals traits of cold adaptation.</title>
        <authorList>
            <person name="Blanc G."/>
            <person name="Agarkova I."/>
            <person name="Grimwood J."/>
            <person name="Kuo A."/>
            <person name="Brueggeman A."/>
            <person name="Dunigan D."/>
            <person name="Gurnon J."/>
            <person name="Ladunga I."/>
            <person name="Lindquist E."/>
            <person name="Lucas S."/>
            <person name="Pangilinan J."/>
            <person name="Proschold T."/>
            <person name="Salamov A."/>
            <person name="Schmutz J."/>
            <person name="Weeks D."/>
            <person name="Yamada T."/>
            <person name="Claverie J.M."/>
            <person name="Grigoriev I."/>
            <person name="Van Etten J."/>
            <person name="Lomsadze A."/>
            <person name="Borodovsky M."/>
        </authorList>
    </citation>
    <scope>NUCLEOTIDE SEQUENCE [LARGE SCALE GENOMIC DNA]</scope>
    <source>
        <strain evidence="2 3">C-169</strain>
    </source>
</reference>
<dbReference type="GO" id="GO:0005802">
    <property type="term" value="C:trans-Golgi network"/>
    <property type="evidence" value="ECO:0007669"/>
    <property type="project" value="TreeGrafter"/>
</dbReference>
<proteinExistence type="inferred from homology"/>
<dbReference type="FunFam" id="3.30.1380.20:FF:000008">
    <property type="entry name" value="trafficking protein particle complex subunit 6B"/>
    <property type="match status" value="1"/>
</dbReference>
<dbReference type="SUPFAM" id="SSF111126">
    <property type="entry name" value="Ligand-binding domain in the NO signalling and Golgi transport"/>
    <property type="match status" value="1"/>
</dbReference>
<dbReference type="OrthoDB" id="941624at2759"/>
<dbReference type="CDD" id="cd14944">
    <property type="entry name" value="TRAPPC6A_Trs33"/>
    <property type="match status" value="1"/>
</dbReference>
<gene>
    <name evidence="2" type="ORF">COCSUDRAFT_66504</name>
</gene>
<dbReference type="GO" id="GO:0006888">
    <property type="term" value="P:endoplasmic reticulum to Golgi vesicle-mediated transport"/>
    <property type="evidence" value="ECO:0007669"/>
    <property type="project" value="TreeGrafter"/>
</dbReference>
<dbReference type="EMBL" id="AGSI01000010">
    <property type="protein sequence ID" value="EIE22220.1"/>
    <property type="molecule type" value="Genomic_DNA"/>
</dbReference>
<dbReference type="InterPro" id="IPR037992">
    <property type="entry name" value="TRAPPC6/Trs33"/>
</dbReference>
<dbReference type="STRING" id="574566.I0YV01"/>
<dbReference type="PANTHER" id="PTHR12817">
    <property type="entry name" value="TRAFFICKING PROTEIN PARTICLE COMPLEX SUBUNIT 6B"/>
    <property type="match status" value="1"/>
</dbReference>
<dbReference type="RefSeq" id="XP_005646764.1">
    <property type="nucleotide sequence ID" value="XM_005646707.1"/>
</dbReference>
<dbReference type="eggNOG" id="KOG3316">
    <property type="taxonomic scope" value="Eukaryota"/>
</dbReference>
<organism evidence="2 3">
    <name type="scientific">Coccomyxa subellipsoidea (strain C-169)</name>
    <name type="common">Green microalga</name>
    <dbReference type="NCBI Taxonomy" id="574566"/>
    <lineage>
        <taxon>Eukaryota</taxon>
        <taxon>Viridiplantae</taxon>
        <taxon>Chlorophyta</taxon>
        <taxon>core chlorophytes</taxon>
        <taxon>Trebouxiophyceae</taxon>
        <taxon>Trebouxiophyceae incertae sedis</taxon>
        <taxon>Coccomyxaceae</taxon>
        <taxon>Coccomyxa</taxon>
        <taxon>Coccomyxa subellipsoidea</taxon>
    </lineage>
</organism>
<dbReference type="InterPro" id="IPR024096">
    <property type="entry name" value="NO_sig/Golgi_transp_ligand-bd"/>
</dbReference>
<dbReference type="GO" id="GO:0030008">
    <property type="term" value="C:TRAPP complex"/>
    <property type="evidence" value="ECO:0007669"/>
    <property type="project" value="TreeGrafter"/>
</dbReference>
<sequence length="171" mass="18767">MSLVKGRTCSESCMELLNLELVHYYARQTNIPSAAAIEAIGFRVGRQVAERYTASRGRLGEPLEVIKFICKEFWAAVFRKQVDNLRTNHRGTFVLKDAAFRWLSKLSVDPPPPGAPPGTSPPVGDLARDYLILPCALIRGALVHLGVEATVTADASNLPVCDFTINIKSRS</sequence>
<evidence type="ECO:0000313" key="2">
    <source>
        <dbReference type="EMBL" id="EIE22220.1"/>
    </source>
</evidence>
<dbReference type="GO" id="GO:0005801">
    <property type="term" value="C:cis-Golgi network"/>
    <property type="evidence" value="ECO:0007669"/>
    <property type="project" value="TreeGrafter"/>
</dbReference>
<dbReference type="AlphaFoldDB" id="I0YV01"/>
<dbReference type="GeneID" id="17040206"/>
<name>I0YV01_COCSC</name>
<dbReference type="Pfam" id="PF04051">
    <property type="entry name" value="TRAPP"/>
    <property type="match status" value="1"/>
</dbReference>
<comment type="similarity">
    <text evidence="1">Belongs to the TRAPP small subunits family. BET3 subfamily.</text>
</comment>
<accession>I0YV01</accession>
<evidence type="ECO:0000313" key="3">
    <source>
        <dbReference type="Proteomes" id="UP000007264"/>
    </source>
</evidence>
<dbReference type="InterPro" id="IPR007194">
    <property type="entry name" value="TRAPP_component"/>
</dbReference>
<comment type="caution">
    <text evidence="2">The sequence shown here is derived from an EMBL/GenBank/DDBJ whole genome shotgun (WGS) entry which is preliminary data.</text>
</comment>
<dbReference type="KEGG" id="csl:COCSUDRAFT_66504"/>